<accession>A0A090IRG9</accession>
<dbReference type="CDD" id="cd16343">
    <property type="entry name" value="LMWPTP"/>
    <property type="match status" value="1"/>
</dbReference>
<dbReference type="Proteomes" id="UP000040576">
    <property type="component" value="Unassembled WGS sequence"/>
</dbReference>
<evidence type="ECO:0000313" key="9">
    <source>
        <dbReference type="EMBL" id="KIO74447.1"/>
    </source>
</evidence>
<evidence type="ECO:0000256" key="3">
    <source>
        <dbReference type="ARBA" id="ARBA00022801"/>
    </source>
</evidence>
<dbReference type="InterPro" id="IPR023485">
    <property type="entry name" value="Ptyr_pPase"/>
</dbReference>
<proteinExistence type="inferred from homology"/>
<dbReference type="FunFam" id="3.40.50.2300:FF:000113">
    <property type="entry name" value="Low molecular weight protein-tyrosine-phosphatase"/>
    <property type="match status" value="1"/>
</dbReference>
<dbReference type="PRINTS" id="PR00719">
    <property type="entry name" value="LMWPTPASE"/>
</dbReference>
<name>A0A090IRG9_9BACI</name>
<protein>
    <recommendedName>
        <fullName evidence="2">protein-tyrosine-phosphatase</fullName>
        <ecNumber evidence="2">3.1.3.48</ecNumber>
    </recommendedName>
</protein>
<feature type="active site" evidence="6">
    <location>
        <position position="39"/>
    </location>
</feature>
<evidence type="ECO:0000256" key="5">
    <source>
        <dbReference type="ARBA" id="ARBA00051722"/>
    </source>
</evidence>
<comment type="similarity">
    <text evidence="1">Belongs to the low molecular weight phosphotyrosine protein phosphatase family.</text>
</comment>
<dbReference type="EMBL" id="CCRF01000030">
    <property type="protein sequence ID" value="CEE00666.1"/>
    <property type="molecule type" value="Genomic_DNA"/>
</dbReference>
<evidence type="ECO:0000256" key="2">
    <source>
        <dbReference type="ARBA" id="ARBA00013064"/>
    </source>
</evidence>
<feature type="active site" description="Proton donor" evidence="6">
    <location>
        <position position="150"/>
    </location>
</feature>
<dbReference type="AlphaFoldDB" id="A0A090IRG9"/>
<feature type="active site" description="Nucleophile" evidence="6">
    <location>
        <position position="33"/>
    </location>
</feature>
<dbReference type="PANTHER" id="PTHR11717:SF7">
    <property type="entry name" value="LOW MOLECULAR WEIGHT PHOSPHOTYROSINE PROTEIN PHOSPHATASE"/>
    <property type="match status" value="1"/>
</dbReference>
<dbReference type="PATRIC" id="fig|35841.6.peg.916"/>
<dbReference type="SUPFAM" id="SSF52788">
    <property type="entry name" value="Phosphotyrosine protein phosphatases I"/>
    <property type="match status" value="1"/>
</dbReference>
<evidence type="ECO:0000256" key="4">
    <source>
        <dbReference type="ARBA" id="ARBA00022912"/>
    </source>
</evidence>
<dbReference type="PANTHER" id="PTHR11717">
    <property type="entry name" value="LOW MOLECULAR WEIGHT PROTEIN TYROSINE PHOSPHATASE"/>
    <property type="match status" value="1"/>
</dbReference>
<feature type="domain" description="Phosphotyrosine protein phosphatase I" evidence="7">
    <location>
        <begin position="27"/>
        <end position="174"/>
    </location>
</feature>
<evidence type="ECO:0000259" key="7">
    <source>
        <dbReference type="SMART" id="SM00226"/>
    </source>
</evidence>
<dbReference type="Pfam" id="PF01451">
    <property type="entry name" value="LMWPc"/>
    <property type="match status" value="1"/>
</dbReference>
<dbReference type="eggNOG" id="COG0394">
    <property type="taxonomic scope" value="Bacteria"/>
</dbReference>
<evidence type="ECO:0000256" key="6">
    <source>
        <dbReference type="PIRSR" id="PIRSR617867-1"/>
    </source>
</evidence>
<comment type="catalytic activity">
    <reaction evidence="5">
        <text>O-phospho-L-tyrosyl-[protein] + H2O = L-tyrosyl-[protein] + phosphate</text>
        <dbReference type="Rhea" id="RHEA:10684"/>
        <dbReference type="Rhea" id="RHEA-COMP:10136"/>
        <dbReference type="Rhea" id="RHEA-COMP:20101"/>
        <dbReference type="ChEBI" id="CHEBI:15377"/>
        <dbReference type="ChEBI" id="CHEBI:43474"/>
        <dbReference type="ChEBI" id="CHEBI:46858"/>
        <dbReference type="ChEBI" id="CHEBI:61978"/>
        <dbReference type="EC" id="3.1.3.48"/>
    </reaction>
</comment>
<dbReference type="Gene3D" id="3.40.50.2300">
    <property type="match status" value="1"/>
</dbReference>
<evidence type="ECO:0000256" key="1">
    <source>
        <dbReference type="ARBA" id="ARBA00011063"/>
    </source>
</evidence>
<dbReference type="GO" id="GO:0004725">
    <property type="term" value="F:protein tyrosine phosphatase activity"/>
    <property type="evidence" value="ECO:0007669"/>
    <property type="project" value="UniProtKB-EC"/>
</dbReference>
<dbReference type="InterPro" id="IPR050438">
    <property type="entry name" value="LMW_PTPase"/>
</dbReference>
<reference evidence="8 11" key="1">
    <citation type="submission" date="2014-07" db="EMBL/GenBank/DDBJ databases">
        <authorList>
            <person name="Wibberg Daniel"/>
        </authorList>
    </citation>
    <scope>NUCLEOTIDE SEQUENCE [LARGE SCALE GENOMIC DNA]</scope>
</reference>
<dbReference type="InterPro" id="IPR036196">
    <property type="entry name" value="Ptyr_pPase_sf"/>
</dbReference>
<dbReference type="STRING" id="35841.B4167_1400"/>
<evidence type="ECO:0000313" key="8">
    <source>
        <dbReference type="EMBL" id="CEE00666.1"/>
    </source>
</evidence>
<organism evidence="8 11">
    <name type="scientific">Caldibacillus thermoamylovorans</name>
    <dbReference type="NCBI Taxonomy" id="35841"/>
    <lineage>
        <taxon>Bacteria</taxon>
        <taxon>Bacillati</taxon>
        <taxon>Bacillota</taxon>
        <taxon>Bacilli</taxon>
        <taxon>Bacillales</taxon>
        <taxon>Bacillaceae</taxon>
        <taxon>Caldibacillus</taxon>
    </lineage>
</organism>
<dbReference type="Proteomes" id="UP000032076">
    <property type="component" value="Unassembled WGS sequence"/>
</dbReference>
<dbReference type="InterPro" id="IPR017867">
    <property type="entry name" value="Tyr_phospatase_low_mol_wt"/>
</dbReference>
<dbReference type="SMART" id="SM00226">
    <property type="entry name" value="LMWPc"/>
    <property type="match status" value="1"/>
</dbReference>
<evidence type="ECO:0000313" key="10">
    <source>
        <dbReference type="Proteomes" id="UP000032076"/>
    </source>
</evidence>
<dbReference type="EC" id="3.1.3.48" evidence="2"/>
<gene>
    <name evidence="9" type="ORF">B4167_1400</name>
    <name evidence="8" type="ORF">BT1A1_0816</name>
</gene>
<dbReference type="EMBL" id="JXLU01000002">
    <property type="protein sequence ID" value="KIO74447.1"/>
    <property type="molecule type" value="Genomic_DNA"/>
</dbReference>
<keyword evidence="4" id="KW-0904">Protein phosphatase</keyword>
<evidence type="ECO:0000313" key="11">
    <source>
        <dbReference type="Proteomes" id="UP000040576"/>
    </source>
</evidence>
<sequence>MLATHKHKLKIRRTDSVDDLNEVINLIRVLFVCLGNICRSPMAEAVFRDYVNKEGLGDKFFIDSAGLGGWHIGEGPHHGTRKILKKYNISGEGLIARKIEADDLDKFDYIIAMDNDNLSGIQRLRKEHPKAYVAKLMDFVPDADENNVPDPYYTGNFEQVYHLVTMGCRALLEKIKAEHGL</sequence>
<keyword evidence="3 9" id="KW-0378">Hydrolase</keyword>
<keyword evidence="11" id="KW-1185">Reference proteome</keyword>
<reference evidence="9 10" key="2">
    <citation type="submission" date="2015-01" db="EMBL/GenBank/DDBJ databases">
        <title>Draft Genome Sequences of Four Bacillus thermoamylovorans Strains, Isolated From Food Products.</title>
        <authorList>
            <person name="Krawcyk A.O."/>
            <person name="Berendsen E.M."/>
            <person name="Eijlander R.T."/>
            <person name="de Jong A."/>
            <person name="Wells-Bennik M."/>
            <person name="Kuipers O.P."/>
        </authorList>
    </citation>
    <scope>NUCLEOTIDE SEQUENCE [LARGE SCALE GENOMIC DNA]</scope>
    <source>
        <strain evidence="9 10">B4167</strain>
    </source>
</reference>